<dbReference type="OrthoDB" id="9776605at2"/>
<proteinExistence type="predicted"/>
<dbReference type="InterPro" id="IPR012547">
    <property type="entry name" value="PDDEXK_9"/>
</dbReference>
<evidence type="ECO:0000259" key="1">
    <source>
        <dbReference type="Pfam" id="PF09820"/>
    </source>
</evidence>
<dbReference type="SUPFAM" id="SSF52540">
    <property type="entry name" value="P-loop containing nucleoside triphosphate hydrolases"/>
    <property type="match status" value="1"/>
</dbReference>
<evidence type="ECO:0000313" key="3">
    <source>
        <dbReference type="Proteomes" id="UP000029736"/>
    </source>
</evidence>
<dbReference type="PANTHER" id="PTHR34825">
    <property type="entry name" value="CONSERVED PROTEIN, WITH A WEAK D-GALACTARATE DEHYDRATASE/ALTRONATE HYDROLASE DOMAIN"/>
    <property type="match status" value="1"/>
</dbReference>
<dbReference type="RefSeq" id="WP_044221077.1">
    <property type="nucleotide sequence ID" value="NZ_JBKAGJ010000023.1"/>
</dbReference>
<comment type="caution">
    <text evidence="2">The sequence shown here is derived from an EMBL/GenBank/DDBJ whole genome shotgun (WGS) entry which is preliminary data.</text>
</comment>
<dbReference type="Proteomes" id="UP000029736">
    <property type="component" value="Unassembled WGS sequence"/>
</dbReference>
<name>A0A098S6H1_9BACT</name>
<dbReference type="PANTHER" id="PTHR34825:SF1">
    <property type="entry name" value="AAA-ATPASE-LIKE DOMAIN-CONTAINING PROTEIN"/>
    <property type="match status" value="1"/>
</dbReference>
<reference evidence="2 3" key="1">
    <citation type="journal article" date="2014" name="Int. J. Syst. Evol. Microbiol.">
        <title>Phaeodactylibacter xiamenensis gen. nov., sp. nov., a member of the family Saprospiraceae isolated from the marine alga Phaeodactylum tricornutum.</title>
        <authorList>
            <person name="Chen Z.Jr."/>
            <person name="Lei X."/>
            <person name="Lai Q."/>
            <person name="Li Y."/>
            <person name="Zhang B."/>
            <person name="Zhang J."/>
            <person name="Zhang H."/>
            <person name="Yang L."/>
            <person name="Zheng W."/>
            <person name="Tian Y."/>
            <person name="Yu Z."/>
            <person name="Xu H.Jr."/>
            <person name="Zheng T."/>
        </authorList>
    </citation>
    <scope>NUCLEOTIDE SEQUENCE [LARGE SCALE GENOMIC DNA]</scope>
    <source>
        <strain evidence="2 3">KD52</strain>
    </source>
</reference>
<sequence>MKYPIGIQDFRKLREGGYVYVDKTMNLYRILEGGSYFFLSRPRRFGKSLLLSIINELYRGSKELFQGLWIENHWDWEGEYRPVIWLRFASFNYKDNELKAAIWEGVEEAAESLGIELDNRELTHPLQQLIQKAYHHFGQKVVLLIDEYDKPIIDYLDEPEKAEANRDTLKWFYSVLKDSDPYLELVFVTGVSAFSKVSIFSDLNNLYNLSLVAPARTLLGITQEELEHYFAQPLKTVDKEEVRRWYNGYSWGGTERVYNPFSILSFFRGGGEYRNFWFETGTPTFLVKEMKKRSYFNLRDTLATQHDLNSFDLRNLQPIPILFQTGYLTIKHYEPADLVYTLDYPNQEVRHSLQEVLLKEYLDYPSENPVPKVLRLREAMRSGHLEEAFQIINSAFSEIPYDHWKGQTEHFYHAVVALIFSLLGTYIRSEVHSSRGRCDALVETADRVYALEFKLDKSAGEALQQIQDKGYLEPYADSPRQKIAVGINFSSAERRIVEWEAVELYF</sequence>
<dbReference type="InterPro" id="IPR027417">
    <property type="entry name" value="P-loop_NTPase"/>
</dbReference>
<dbReference type="Pfam" id="PF09820">
    <property type="entry name" value="AAA-ATPase_like"/>
    <property type="match status" value="1"/>
</dbReference>
<dbReference type="Pfam" id="PF08011">
    <property type="entry name" value="PDDEXK_9"/>
    <property type="match status" value="1"/>
</dbReference>
<protein>
    <recommendedName>
        <fullName evidence="1">AAA-ATPase-like domain-containing protein</fullName>
    </recommendedName>
</protein>
<dbReference type="AlphaFoldDB" id="A0A098S6H1"/>
<dbReference type="InterPro" id="IPR018631">
    <property type="entry name" value="AAA-ATPase-like_dom"/>
</dbReference>
<feature type="domain" description="AAA-ATPase-like" evidence="1">
    <location>
        <begin position="4"/>
        <end position="200"/>
    </location>
</feature>
<keyword evidence="3" id="KW-1185">Reference proteome</keyword>
<gene>
    <name evidence="2" type="ORF">IX84_13260</name>
</gene>
<accession>A0A098S6H1</accession>
<organism evidence="2 3">
    <name type="scientific">Phaeodactylibacter xiamenensis</name>
    <dbReference type="NCBI Taxonomy" id="1524460"/>
    <lineage>
        <taxon>Bacteria</taxon>
        <taxon>Pseudomonadati</taxon>
        <taxon>Bacteroidota</taxon>
        <taxon>Saprospiria</taxon>
        <taxon>Saprospirales</taxon>
        <taxon>Haliscomenobacteraceae</taxon>
        <taxon>Phaeodactylibacter</taxon>
    </lineage>
</organism>
<dbReference type="EMBL" id="JPOS01000033">
    <property type="protein sequence ID" value="KGE87740.1"/>
    <property type="molecule type" value="Genomic_DNA"/>
</dbReference>
<dbReference type="STRING" id="1524460.IX84_13260"/>
<evidence type="ECO:0000313" key="2">
    <source>
        <dbReference type="EMBL" id="KGE87740.1"/>
    </source>
</evidence>